<dbReference type="OrthoDB" id="2428485at2759"/>
<dbReference type="STRING" id="44941.A0A397TZK2"/>
<name>A0A397TZK2_9GLOM</name>
<proteinExistence type="predicted"/>
<sequence>MFYYYILYGTRANKTSESSAQMMKKFDPRLAGFLGRCYIIDLHYEGVYRMILIGEFKFPEDPTTWGSLMSCFQILATVQEDLVNKGAIKYQYATRKGSNQEFHQIKNLKRKCFIPR</sequence>
<comment type="caution">
    <text evidence="1">The sequence shown here is derived from an EMBL/GenBank/DDBJ whole genome shotgun (WGS) entry which is preliminary data.</text>
</comment>
<protein>
    <submittedName>
        <fullName evidence="1">Uncharacterized protein</fullName>
    </submittedName>
</protein>
<dbReference type="AlphaFoldDB" id="A0A397TZK2"/>
<reference evidence="1 2" key="1">
    <citation type="submission" date="2018-06" db="EMBL/GenBank/DDBJ databases">
        <title>Comparative genomics reveals the genomic features of Rhizophagus irregularis, R. cerebriforme, R. diaphanum and Gigaspora rosea, and their symbiotic lifestyle signature.</title>
        <authorList>
            <person name="Morin E."/>
            <person name="San Clemente H."/>
            <person name="Chen E.C.H."/>
            <person name="De La Providencia I."/>
            <person name="Hainaut M."/>
            <person name="Kuo A."/>
            <person name="Kohler A."/>
            <person name="Murat C."/>
            <person name="Tang N."/>
            <person name="Roy S."/>
            <person name="Loubradou J."/>
            <person name="Henrissat B."/>
            <person name="Grigoriev I.V."/>
            <person name="Corradi N."/>
            <person name="Roux C."/>
            <person name="Martin F.M."/>
        </authorList>
    </citation>
    <scope>NUCLEOTIDE SEQUENCE [LARGE SCALE GENOMIC DNA]</scope>
    <source>
        <strain evidence="1 2">DAOM 194757</strain>
    </source>
</reference>
<organism evidence="1 2">
    <name type="scientific">Gigaspora rosea</name>
    <dbReference type="NCBI Taxonomy" id="44941"/>
    <lineage>
        <taxon>Eukaryota</taxon>
        <taxon>Fungi</taxon>
        <taxon>Fungi incertae sedis</taxon>
        <taxon>Mucoromycota</taxon>
        <taxon>Glomeromycotina</taxon>
        <taxon>Glomeromycetes</taxon>
        <taxon>Diversisporales</taxon>
        <taxon>Gigasporaceae</taxon>
        <taxon>Gigaspora</taxon>
    </lineage>
</organism>
<dbReference type="Proteomes" id="UP000266673">
    <property type="component" value="Unassembled WGS sequence"/>
</dbReference>
<accession>A0A397TZK2</accession>
<gene>
    <name evidence="1" type="ORF">C2G38_2149812</name>
</gene>
<evidence type="ECO:0000313" key="1">
    <source>
        <dbReference type="EMBL" id="RIB02831.1"/>
    </source>
</evidence>
<dbReference type="EMBL" id="QKWP01002574">
    <property type="protein sequence ID" value="RIB02831.1"/>
    <property type="molecule type" value="Genomic_DNA"/>
</dbReference>
<keyword evidence="2" id="KW-1185">Reference proteome</keyword>
<evidence type="ECO:0000313" key="2">
    <source>
        <dbReference type="Proteomes" id="UP000266673"/>
    </source>
</evidence>